<protein>
    <submittedName>
        <fullName evidence="2">Uncharacterized protein</fullName>
    </submittedName>
</protein>
<accession>A0A644YPP2</accession>
<feature type="compositionally biased region" description="Low complexity" evidence="1">
    <location>
        <begin position="40"/>
        <end position="49"/>
    </location>
</feature>
<gene>
    <name evidence="2" type="ORF">SDC9_76980</name>
</gene>
<dbReference type="AlphaFoldDB" id="A0A644YPP2"/>
<organism evidence="2">
    <name type="scientific">bioreactor metagenome</name>
    <dbReference type="NCBI Taxonomy" id="1076179"/>
    <lineage>
        <taxon>unclassified sequences</taxon>
        <taxon>metagenomes</taxon>
        <taxon>ecological metagenomes</taxon>
    </lineage>
</organism>
<feature type="compositionally biased region" description="Pro residues" evidence="1">
    <location>
        <begin position="50"/>
        <end position="62"/>
    </location>
</feature>
<sequence length="476" mass="51812">MKHFNKLITAALTLTIAIALLCSACAPANTVVLAATPEPTPSATAAPTATPSPTPEPTPSSTPEPRVIEVEMDQELQGVKGAVVVAKRITYVQNQSISITLVIQNNDGDVYLIAPGFASVNGWGFVLYPKVNSDNISIFQNNAKTSITLVAELDETTDQLMNITQIQNVTVDVALMRFDGSLTMYAKSGLYTNPDCPEDYVQPHPVLSDSSVAVSKFDEKTFVSADLNDIFWIDREVYDQNTQRLFYIMGGSSLYGKPDALLANSGVANLALDGTTTGRNAKFYLPNGGYTVFSFDLSDSTGFDPELQRRTVSFLASDTPDHFVGGFLWADFTPDALEQGYIRSLDESGVVWKETSTYKLIYSGFNYVSAVRPSYGDGTLEAHNCIEFLLVNKSQDDALGVYTDKMSINGTDLSPRITKSVIPPQCAGIVQIDVPSRWWPDGMKNMEDGRFALTLKILKPGGVVIDTIEQVIEPSK</sequence>
<comment type="caution">
    <text evidence="2">The sequence shown here is derived from an EMBL/GenBank/DDBJ whole genome shotgun (WGS) entry which is preliminary data.</text>
</comment>
<dbReference type="EMBL" id="VSSQ01005784">
    <property type="protein sequence ID" value="MPM30430.1"/>
    <property type="molecule type" value="Genomic_DNA"/>
</dbReference>
<name>A0A644YPP2_9ZZZZ</name>
<proteinExistence type="predicted"/>
<evidence type="ECO:0000256" key="1">
    <source>
        <dbReference type="SAM" id="MobiDB-lite"/>
    </source>
</evidence>
<reference evidence="2" key="1">
    <citation type="submission" date="2019-08" db="EMBL/GenBank/DDBJ databases">
        <authorList>
            <person name="Kucharzyk K."/>
            <person name="Murdoch R.W."/>
            <person name="Higgins S."/>
            <person name="Loffler F."/>
        </authorList>
    </citation>
    <scope>NUCLEOTIDE SEQUENCE</scope>
</reference>
<feature type="region of interest" description="Disordered" evidence="1">
    <location>
        <begin position="40"/>
        <end position="64"/>
    </location>
</feature>
<evidence type="ECO:0000313" key="2">
    <source>
        <dbReference type="EMBL" id="MPM30430.1"/>
    </source>
</evidence>